<dbReference type="GO" id="GO:0072546">
    <property type="term" value="C:EMC complex"/>
    <property type="evidence" value="ECO:0007669"/>
    <property type="project" value="InterPro"/>
</dbReference>
<keyword evidence="6 8" id="KW-1133">Transmembrane helix</keyword>
<proteinExistence type="inferred from homology"/>
<dbReference type="AlphaFoldDB" id="A0A8H7DIY8"/>
<dbReference type="InterPro" id="IPR029008">
    <property type="entry name" value="EMC6-like"/>
</dbReference>
<keyword evidence="4 8" id="KW-0812">Transmembrane</keyword>
<comment type="subcellular location">
    <subcellularLocation>
        <location evidence="1">Endoplasmic reticulum membrane</location>
        <topology evidence="1">Multi-pass membrane protein</topology>
    </subcellularLocation>
</comment>
<protein>
    <recommendedName>
        <fullName evidence="3">ER membrane protein complex subunit 6</fullName>
    </recommendedName>
</protein>
<evidence type="ECO:0000256" key="5">
    <source>
        <dbReference type="ARBA" id="ARBA00022824"/>
    </source>
</evidence>
<reference evidence="9" key="1">
    <citation type="submission" date="2020-05" db="EMBL/GenBank/DDBJ databases">
        <title>Mycena genomes resolve the evolution of fungal bioluminescence.</title>
        <authorList>
            <person name="Tsai I.J."/>
        </authorList>
    </citation>
    <scope>NUCLEOTIDE SEQUENCE</scope>
    <source>
        <strain evidence="9">160909Yilan</strain>
    </source>
</reference>
<keyword evidence="7 8" id="KW-0472">Membrane</keyword>
<evidence type="ECO:0000256" key="1">
    <source>
        <dbReference type="ARBA" id="ARBA00004477"/>
    </source>
</evidence>
<sequence>MKRTEQVHTWYKEKRVRGFLFVQTPVQKVNRIALPSRPCPPPAEAAAAQLIYLPNAQFNSTITSVKFISACFAGAVAGILGLTNGSGFALFLASTLLTALCIAFVNCAGQPKKYVPNGWAGLLNPGTDNASTFVLVWTLFYGIVHENLEEAHTIYRGIILPRSCFDAYPGVIWVGLLGIGSRGVCWKRETIHTVQGIPPPSALDNGFYCPHATRYVLWSIFLVLDGPLAYEPMAEQMSIPFISTSRSFQA</sequence>
<evidence type="ECO:0000313" key="9">
    <source>
        <dbReference type="EMBL" id="KAF7374997.1"/>
    </source>
</evidence>
<comment type="similarity">
    <text evidence="2">Belongs to the EMC6 family.</text>
</comment>
<organism evidence="9 10">
    <name type="scientific">Mycena sanguinolenta</name>
    <dbReference type="NCBI Taxonomy" id="230812"/>
    <lineage>
        <taxon>Eukaryota</taxon>
        <taxon>Fungi</taxon>
        <taxon>Dikarya</taxon>
        <taxon>Basidiomycota</taxon>
        <taxon>Agaricomycotina</taxon>
        <taxon>Agaricomycetes</taxon>
        <taxon>Agaricomycetidae</taxon>
        <taxon>Agaricales</taxon>
        <taxon>Marasmiineae</taxon>
        <taxon>Mycenaceae</taxon>
        <taxon>Mycena</taxon>
    </lineage>
</organism>
<comment type="caution">
    <text evidence="9">The sequence shown here is derived from an EMBL/GenBank/DDBJ whole genome shotgun (WGS) entry which is preliminary data.</text>
</comment>
<dbReference type="Pfam" id="PF07019">
    <property type="entry name" value="EMC6"/>
    <property type="match status" value="1"/>
</dbReference>
<evidence type="ECO:0000256" key="6">
    <source>
        <dbReference type="ARBA" id="ARBA00022989"/>
    </source>
</evidence>
<keyword evidence="10" id="KW-1185">Reference proteome</keyword>
<evidence type="ECO:0000256" key="4">
    <source>
        <dbReference type="ARBA" id="ARBA00022692"/>
    </source>
</evidence>
<gene>
    <name evidence="9" type="ORF">MSAN_00385800</name>
</gene>
<evidence type="ECO:0000256" key="8">
    <source>
        <dbReference type="SAM" id="Phobius"/>
    </source>
</evidence>
<dbReference type="EMBL" id="JACAZH010000002">
    <property type="protein sequence ID" value="KAF7374997.1"/>
    <property type="molecule type" value="Genomic_DNA"/>
</dbReference>
<keyword evidence="5" id="KW-0256">Endoplasmic reticulum</keyword>
<name>A0A8H7DIY8_9AGAR</name>
<dbReference type="PANTHER" id="PTHR20994">
    <property type="entry name" value="ER MEMBRANE PROTEIN COMPLEX SUBUNIT 6"/>
    <property type="match status" value="1"/>
</dbReference>
<dbReference type="Proteomes" id="UP000623467">
    <property type="component" value="Unassembled WGS sequence"/>
</dbReference>
<evidence type="ECO:0000256" key="3">
    <source>
        <dbReference type="ARBA" id="ARBA00020827"/>
    </source>
</evidence>
<dbReference type="GO" id="GO:0034975">
    <property type="term" value="P:protein folding in endoplasmic reticulum"/>
    <property type="evidence" value="ECO:0007669"/>
    <property type="project" value="TreeGrafter"/>
</dbReference>
<dbReference type="OrthoDB" id="16510at2759"/>
<accession>A0A8H7DIY8</accession>
<dbReference type="GO" id="GO:0000045">
    <property type="term" value="P:autophagosome assembly"/>
    <property type="evidence" value="ECO:0007669"/>
    <property type="project" value="TreeGrafter"/>
</dbReference>
<feature type="transmembrane region" description="Helical" evidence="8">
    <location>
        <begin position="88"/>
        <end position="108"/>
    </location>
</feature>
<evidence type="ECO:0000256" key="7">
    <source>
        <dbReference type="ARBA" id="ARBA00023136"/>
    </source>
</evidence>
<dbReference type="PANTHER" id="PTHR20994:SF0">
    <property type="entry name" value="ER MEMBRANE PROTEIN COMPLEX SUBUNIT 6"/>
    <property type="match status" value="1"/>
</dbReference>
<evidence type="ECO:0000256" key="2">
    <source>
        <dbReference type="ARBA" id="ARBA00009436"/>
    </source>
</evidence>
<evidence type="ECO:0000313" key="10">
    <source>
        <dbReference type="Proteomes" id="UP000623467"/>
    </source>
</evidence>
<dbReference type="InterPro" id="IPR008504">
    <property type="entry name" value="Emc6"/>
</dbReference>
<feature type="transmembrane region" description="Helical" evidence="8">
    <location>
        <begin position="65"/>
        <end position="82"/>
    </location>
</feature>